<dbReference type="EMBL" id="JAUKUD010000007">
    <property type="protein sequence ID" value="KAK0737858.1"/>
    <property type="molecule type" value="Genomic_DNA"/>
</dbReference>
<protein>
    <submittedName>
        <fullName evidence="1">Uncharacterized protein</fullName>
    </submittedName>
</protein>
<gene>
    <name evidence="1" type="ORF">B0T18DRAFT_235792</name>
</gene>
<evidence type="ECO:0000313" key="2">
    <source>
        <dbReference type="Proteomes" id="UP001172155"/>
    </source>
</evidence>
<sequence length="144" mass="15644">MPRQITISLVFAMSPCSLSPSVPGPSKYALPVSADRRPGWPVPSGPRSTARSRNVRCTATSLDGTLLHPAIIEIARTRACACCAACFLGMGLARLRSHLSVSQRGLQNLCVPVPRFASLQGSWLDRLGGLSRRWFRDQIGTSRR</sequence>
<keyword evidence="2" id="KW-1185">Reference proteome</keyword>
<reference evidence="1" key="1">
    <citation type="submission" date="2023-06" db="EMBL/GenBank/DDBJ databases">
        <title>Genome-scale phylogeny and comparative genomics of the fungal order Sordariales.</title>
        <authorList>
            <consortium name="Lawrence Berkeley National Laboratory"/>
            <person name="Hensen N."/>
            <person name="Bonometti L."/>
            <person name="Westerberg I."/>
            <person name="Brannstrom I.O."/>
            <person name="Guillou S."/>
            <person name="Cros-Aarteil S."/>
            <person name="Calhoun S."/>
            <person name="Haridas S."/>
            <person name="Kuo A."/>
            <person name="Mondo S."/>
            <person name="Pangilinan J."/>
            <person name="Riley R."/>
            <person name="LaButti K."/>
            <person name="Andreopoulos B."/>
            <person name="Lipzen A."/>
            <person name="Chen C."/>
            <person name="Yanf M."/>
            <person name="Daum C."/>
            <person name="Ng V."/>
            <person name="Clum A."/>
            <person name="Steindorff A."/>
            <person name="Ohm R."/>
            <person name="Martin F."/>
            <person name="Silar P."/>
            <person name="Natvig D."/>
            <person name="Lalanne C."/>
            <person name="Gautier V."/>
            <person name="Ament-velasquez S.L."/>
            <person name="Kruys A."/>
            <person name="Hutchinson M.I."/>
            <person name="Powell A.J."/>
            <person name="Barry K."/>
            <person name="Miller A.N."/>
            <person name="Grigoriev I.V."/>
            <person name="Debuchy R."/>
            <person name="Gladieux P."/>
            <person name="Thoren M.H."/>
            <person name="Johannesson H."/>
        </authorList>
    </citation>
    <scope>NUCLEOTIDE SEQUENCE</scope>
    <source>
        <strain evidence="1">SMH3187-1</strain>
    </source>
</reference>
<comment type="caution">
    <text evidence="1">The sequence shown here is derived from an EMBL/GenBank/DDBJ whole genome shotgun (WGS) entry which is preliminary data.</text>
</comment>
<organism evidence="1 2">
    <name type="scientific">Schizothecium vesticola</name>
    <dbReference type="NCBI Taxonomy" id="314040"/>
    <lineage>
        <taxon>Eukaryota</taxon>
        <taxon>Fungi</taxon>
        <taxon>Dikarya</taxon>
        <taxon>Ascomycota</taxon>
        <taxon>Pezizomycotina</taxon>
        <taxon>Sordariomycetes</taxon>
        <taxon>Sordariomycetidae</taxon>
        <taxon>Sordariales</taxon>
        <taxon>Schizotheciaceae</taxon>
        <taxon>Schizothecium</taxon>
    </lineage>
</organism>
<proteinExistence type="predicted"/>
<accession>A0AA40BPD9</accession>
<evidence type="ECO:0000313" key="1">
    <source>
        <dbReference type="EMBL" id="KAK0737858.1"/>
    </source>
</evidence>
<name>A0AA40BPD9_9PEZI</name>
<dbReference type="Proteomes" id="UP001172155">
    <property type="component" value="Unassembled WGS sequence"/>
</dbReference>
<dbReference type="AlphaFoldDB" id="A0AA40BPD9"/>